<reference evidence="5" key="1">
    <citation type="submission" date="2018-01" db="EMBL/GenBank/DDBJ databases">
        <title>An insight into the sialome of Amazonian anophelines.</title>
        <authorList>
            <person name="Ribeiro J.M."/>
            <person name="Scarpassa V."/>
            <person name="Calvo E."/>
        </authorList>
    </citation>
    <scope>NUCLEOTIDE SEQUENCE</scope>
    <source>
        <tissue evidence="5">Salivary glands</tissue>
    </source>
</reference>
<name>A0A2M4ABV2_9DIPT</name>
<dbReference type="GO" id="GO:0008380">
    <property type="term" value="P:RNA splicing"/>
    <property type="evidence" value="ECO:0007669"/>
    <property type="project" value="UniProtKB-KW"/>
</dbReference>
<keyword evidence="2" id="KW-0508">mRNA splicing</keyword>
<evidence type="ECO:0000313" key="5">
    <source>
        <dbReference type="EMBL" id="MBW38266.1"/>
    </source>
</evidence>
<evidence type="ECO:0000259" key="4">
    <source>
        <dbReference type="SMART" id="SM01141"/>
    </source>
</evidence>
<dbReference type="AlphaFoldDB" id="A0A2M4ABV2"/>
<feature type="compositionally biased region" description="Low complexity" evidence="3">
    <location>
        <begin position="475"/>
        <end position="485"/>
    </location>
</feature>
<evidence type="ECO:0000256" key="1">
    <source>
        <dbReference type="ARBA" id="ARBA00022664"/>
    </source>
</evidence>
<feature type="compositionally biased region" description="Basic and acidic residues" evidence="3">
    <location>
        <begin position="445"/>
        <end position="456"/>
    </location>
</feature>
<keyword evidence="1" id="KW-0507">mRNA processing</keyword>
<organism evidence="5">
    <name type="scientific">Anopheles triannulatus</name>
    <dbReference type="NCBI Taxonomy" id="58253"/>
    <lineage>
        <taxon>Eukaryota</taxon>
        <taxon>Metazoa</taxon>
        <taxon>Ecdysozoa</taxon>
        <taxon>Arthropoda</taxon>
        <taxon>Hexapoda</taxon>
        <taxon>Insecta</taxon>
        <taxon>Pterygota</taxon>
        <taxon>Neoptera</taxon>
        <taxon>Endopterygota</taxon>
        <taxon>Diptera</taxon>
        <taxon>Nematocera</taxon>
        <taxon>Culicoidea</taxon>
        <taxon>Culicidae</taxon>
        <taxon>Anophelinae</taxon>
        <taxon>Anopheles</taxon>
    </lineage>
</organism>
<feature type="region of interest" description="Disordered" evidence="3">
    <location>
        <begin position="730"/>
        <end position="796"/>
    </location>
</feature>
<proteinExistence type="predicted"/>
<dbReference type="GO" id="GO:0006397">
    <property type="term" value="P:mRNA processing"/>
    <property type="evidence" value="ECO:0007669"/>
    <property type="project" value="UniProtKB-KW"/>
</dbReference>
<feature type="compositionally biased region" description="Gly residues" evidence="3">
    <location>
        <begin position="545"/>
        <end position="554"/>
    </location>
</feature>
<feature type="compositionally biased region" description="Basic residues" evidence="3">
    <location>
        <begin position="574"/>
        <end position="594"/>
    </location>
</feature>
<dbReference type="InterPro" id="IPR040397">
    <property type="entry name" value="SWAP"/>
</dbReference>
<dbReference type="EMBL" id="GGFK01004945">
    <property type="protein sequence ID" value="MBW38266.1"/>
    <property type="molecule type" value="Transcribed_RNA"/>
</dbReference>
<evidence type="ECO:0000256" key="3">
    <source>
        <dbReference type="SAM" id="MobiDB-lite"/>
    </source>
</evidence>
<dbReference type="PANTHER" id="PTHR13161">
    <property type="entry name" value="SPLICING FACTOR SUPPRESSOR OF WHITE APRICOT"/>
    <property type="match status" value="1"/>
</dbReference>
<feature type="compositionally biased region" description="Low complexity" evidence="3">
    <location>
        <begin position="677"/>
        <end position="687"/>
    </location>
</feature>
<sequence length="927" mass="99853">MWHEARKQEKKIRGMLVDYRKRAERRQHFYERIKAEPTQFLQVHGRKCKIHLDASVAAAAENPAIMMPWQGQRDNLIDRFDVRAHLDYIAPAPRQSESEAGGSELLVTEDVDERSMNYERFRVLAQNEFLGIVEEKYLHQLYLEEQFGVNAQVEAETKAAAAASKKKSSAGAAIGYTYEETEMAGSSASGGGAGGGSGVGSSLSSSGNVPFSQSISAIEKSAEGPTPAIAGAGGTGGTGARFDECMKDESDSDLDMDVSIDINKIGTTQAHELNACGRQYGMQSNDFYSFLTKDADEADALRMAREEEQEKIMFSGRKSRRERRAQRERKFAGRPLSPPSYAAKEELVPRTFVETNDSSRSPSPVNSGKITYITSFGGEDELQAHGKISFGFSRDMSTLGGIAAGTSKAARLRSAAVASGTAGSGGGGGVVTYAEKVKQNLEKLKAQEPKEIDRKPPVQYQRQASTGRGRRGGSRRSASSSSGSSRRGGRRARRKSSSSSSSSSSGSSSSSRRRNRGRASKSPAVGRRTRRLPDRRRSPSKGRRTGGGGGGGGSRRAAHSRSHRRRSKSDTRSRSRSRSRSRTRWSPPARRRSPRYGSRPRKESTKRSSSSSTSSSRSRSRTPPSRTQASTRAGPPSKRTVTGSDSSDSSSAVPTRKLRAQATVPQEKKKPPIATVIPPAILSTLPLSLPPPPPPPPLPSPAVSTSGELAAVEEKKPILAPLALIEPEPLVPIKRYYGRRRGDESSTDDGSSSGEDASSKPSTVDDRKPVLDPDTGSVDDSTGGSSCKFPSGELGGMVQIKQEKPDTNLMTIDPLIASGGPAGSGEGLSASLRFGKTVPGGTGASESKVSKNKPQPSIKYPIVSVQPPTESVFVCVPGRISLVYSAPFFRFFWTPRIYNGFFHLWLPAEACLARHWPLGHFDVLINL</sequence>
<dbReference type="InterPro" id="IPR019147">
    <property type="entry name" value="SWAP_N_domain"/>
</dbReference>
<feature type="compositionally biased region" description="Basic residues" evidence="3">
    <location>
        <begin position="556"/>
        <end position="567"/>
    </location>
</feature>
<protein>
    <submittedName>
        <fullName evidence="5">Putative swap mrna splicing regulator</fullName>
    </submittedName>
</protein>
<feature type="compositionally biased region" description="Basic residues" evidence="3">
    <location>
        <begin position="317"/>
        <end position="327"/>
    </location>
</feature>
<feature type="compositionally biased region" description="Basic residues" evidence="3">
    <location>
        <begin position="487"/>
        <end position="496"/>
    </location>
</feature>
<feature type="region of interest" description="Disordered" evidence="3">
    <location>
        <begin position="184"/>
        <end position="205"/>
    </location>
</feature>
<feature type="compositionally biased region" description="Gly residues" evidence="3">
    <location>
        <begin position="188"/>
        <end position="199"/>
    </location>
</feature>
<feature type="compositionally biased region" description="Low complexity" evidence="3">
    <location>
        <begin position="607"/>
        <end position="632"/>
    </location>
</feature>
<dbReference type="Pfam" id="PF09750">
    <property type="entry name" value="DRY_EERY"/>
    <property type="match status" value="1"/>
</dbReference>
<dbReference type="SMART" id="SM01141">
    <property type="entry name" value="DRY_EERY"/>
    <property type="match status" value="1"/>
</dbReference>
<feature type="region of interest" description="Disordered" evidence="3">
    <location>
        <begin position="313"/>
        <end position="342"/>
    </location>
</feature>
<dbReference type="PANTHER" id="PTHR13161:SF4">
    <property type="entry name" value="CLK4-ASSOCIATING SERINE_ARGININE RICH PROTEIN"/>
    <property type="match status" value="1"/>
</dbReference>
<feature type="region of interest" description="Disordered" evidence="3">
    <location>
        <begin position="445"/>
        <end position="709"/>
    </location>
</feature>
<feature type="compositionally biased region" description="Pro residues" evidence="3">
    <location>
        <begin position="688"/>
        <end position="700"/>
    </location>
</feature>
<accession>A0A2M4ABV2</accession>
<feature type="compositionally biased region" description="Low complexity" evidence="3">
    <location>
        <begin position="497"/>
        <end position="510"/>
    </location>
</feature>
<evidence type="ECO:0000256" key="2">
    <source>
        <dbReference type="ARBA" id="ARBA00023187"/>
    </source>
</evidence>
<feature type="compositionally biased region" description="Low complexity" evidence="3">
    <location>
        <begin position="772"/>
        <end position="786"/>
    </location>
</feature>
<feature type="domain" description="Suppressor of white apricot N-terminal" evidence="4">
    <location>
        <begin position="39"/>
        <end position="182"/>
    </location>
</feature>